<gene>
    <name evidence="1" type="ORF">BFV95_4715</name>
</gene>
<dbReference type="AlphaFoldDB" id="A0AB36FKJ4"/>
<organism evidence="1 2">
    <name type="scientific">Alteromonas macleodii</name>
    <name type="common">Pseudoalteromonas macleodii</name>
    <dbReference type="NCBI Taxonomy" id="28108"/>
    <lineage>
        <taxon>Bacteria</taxon>
        <taxon>Pseudomonadati</taxon>
        <taxon>Pseudomonadota</taxon>
        <taxon>Gammaproteobacteria</taxon>
        <taxon>Alteromonadales</taxon>
        <taxon>Alteromonadaceae</taxon>
        <taxon>Alteromonas/Salinimonas group</taxon>
        <taxon>Alteromonas</taxon>
    </lineage>
</organism>
<dbReference type="EMBL" id="MIPY01000061">
    <property type="protein sequence ID" value="OES24448.1"/>
    <property type="molecule type" value="Genomic_DNA"/>
</dbReference>
<protein>
    <recommendedName>
        <fullName evidence="3">Metal-binding protein</fullName>
    </recommendedName>
</protein>
<evidence type="ECO:0008006" key="3">
    <source>
        <dbReference type="Google" id="ProtNLM"/>
    </source>
</evidence>
<reference evidence="1 2" key="1">
    <citation type="submission" date="2016-09" db="EMBL/GenBank/DDBJ databases">
        <title>Draft Genome Sequence of four Alteromonas macleodii strains isolated from copper coupons and grown long-term at elevated copper levels.</title>
        <authorList>
            <person name="Cusick K."/>
            <person name="Dale J."/>
            <person name="Little B."/>
            <person name="Biffinger J."/>
        </authorList>
    </citation>
    <scope>NUCLEOTIDE SEQUENCE [LARGE SCALE GENOMIC DNA]</scope>
    <source>
        <strain evidence="1 2">KCP01</strain>
    </source>
</reference>
<dbReference type="Pfam" id="PF04214">
    <property type="entry name" value="DUF411"/>
    <property type="match status" value="1"/>
</dbReference>
<dbReference type="Proteomes" id="UP000095392">
    <property type="component" value="Unassembled WGS sequence"/>
</dbReference>
<accession>A0AB36FKJ4</accession>
<sequence length="156" mass="16402">MLLIAVGVTLAATVAAWLSEPAIGPGVANVVVYKRANCSCCHKWVTHLQDSGLVVSVQNVSSTQSIRSKLGVPDELRACHTAQVGNYWVEGHVPADLIHGLLTEQPRDVRGLAVAGMPIGSPGMEGAGAQTYEVMRVTAEGKIELFVERQGATSGL</sequence>
<comment type="caution">
    <text evidence="1">The sequence shown here is derived from an EMBL/GenBank/DDBJ whole genome shotgun (WGS) entry which is preliminary data.</text>
</comment>
<name>A0AB36FKJ4_ALTMA</name>
<evidence type="ECO:0000313" key="2">
    <source>
        <dbReference type="Proteomes" id="UP000095392"/>
    </source>
</evidence>
<keyword evidence="2" id="KW-1185">Reference proteome</keyword>
<proteinExistence type="predicted"/>
<evidence type="ECO:0000313" key="1">
    <source>
        <dbReference type="EMBL" id="OES24448.1"/>
    </source>
</evidence>
<dbReference type="InterPro" id="IPR007332">
    <property type="entry name" value="DUF411"/>
</dbReference>